<dbReference type="SMART" id="SM00825">
    <property type="entry name" value="PKS_KS"/>
    <property type="match status" value="1"/>
</dbReference>
<gene>
    <name evidence="6" type="ORF">Ato02nite_043970</name>
</gene>
<dbReference type="PANTHER" id="PTHR11712">
    <property type="entry name" value="POLYKETIDE SYNTHASE-RELATED"/>
    <property type="match status" value="1"/>
</dbReference>
<dbReference type="GO" id="GO:0006633">
    <property type="term" value="P:fatty acid biosynthetic process"/>
    <property type="evidence" value="ECO:0007669"/>
    <property type="project" value="TreeGrafter"/>
</dbReference>
<dbReference type="InterPro" id="IPR016039">
    <property type="entry name" value="Thiolase-like"/>
</dbReference>
<dbReference type="InterPro" id="IPR014030">
    <property type="entry name" value="Ketoacyl_synth_N"/>
</dbReference>
<dbReference type="Pfam" id="PF02801">
    <property type="entry name" value="Ketoacyl-synt_C"/>
    <property type="match status" value="1"/>
</dbReference>
<proteinExistence type="inferred from homology"/>
<evidence type="ECO:0000256" key="1">
    <source>
        <dbReference type="ARBA" id="ARBA00008467"/>
    </source>
</evidence>
<evidence type="ECO:0000259" key="5">
    <source>
        <dbReference type="PROSITE" id="PS52004"/>
    </source>
</evidence>
<dbReference type="InterPro" id="IPR020841">
    <property type="entry name" value="PKS_Beta-ketoAc_synthase_dom"/>
</dbReference>
<accession>A0A919TAU7</accession>
<name>A0A919TAU7_9ACTN</name>
<protein>
    <submittedName>
        <fullName evidence="6">Actinorhodin polyketide putative beta-ketoacyl synthase 2</fullName>
    </submittedName>
</protein>
<dbReference type="CDD" id="cd00832">
    <property type="entry name" value="CLF"/>
    <property type="match status" value="1"/>
</dbReference>
<evidence type="ECO:0000313" key="6">
    <source>
        <dbReference type="EMBL" id="GIM92604.1"/>
    </source>
</evidence>
<keyword evidence="2 4" id="KW-0808">Transferase</keyword>
<dbReference type="EMBL" id="BOQN01000058">
    <property type="protein sequence ID" value="GIM92604.1"/>
    <property type="molecule type" value="Genomic_DNA"/>
</dbReference>
<dbReference type="Proteomes" id="UP000677082">
    <property type="component" value="Unassembled WGS sequence"/>
</dbReference>
<reference evidence="6 7" key="1">
    <citation type="submission" date="2021-03" db="EMBL/GenBank/DDBJ databases">
        <title>Whole genome shotgun sequence of Actinoplanes toevensis NBRC 105298.</title>
        <authorList>
            <person name="Komaki H."/>
            <person name="Tamura T."/>
        </authorList>
    </citation>
    <scope>NUCLEOTIDE SEQUENCE [LARGE SCALE GENOMIC DNA]</scope>
    <source>
        <strain evidence="6 7">NBRC 105298</strain>
    </source>
</reference>
<dbReference type="AlphaFoldDB" id="A0A919TAU7"/>
<dbReference type="InterPro" id="IPR000794">
    <property type="entry name" value="Beta-ketoacyl_synthase"/>
</dbReference>
<comment type="caution">
    <text evidence="6">The sequence shown here is derived from an EMBL/GenBank/DDBJ whole genome shotgun (WGS) entry which is preliminary data.</text>
</comment>
<dbReference type="Pfam" id="PF00109">
    <property type="entry name" value="ketoacyl-synt"/>
    <property type="match status" value="1"/>
</dbReference>
<organism evidence="6 7">
    <name type="scientific">Paractinoplanes toevensis</name>
    <dbReference type="NCBI Taxonomy" id="571911"/>
    <lineage>
        <taxon>Bacteria</taxon>
        <taxon>Bacillati</taxon>
        <taxon>Actinomycetota</taxon>
        <taxon>Actinomycetes</taxon>
        <taxon>Micromonosporales</taxon>
        <taxon>Micromonosporaceae</taxon>
        <taxon>Paractinoplanes</taxon>
    </lineage>
</organism>
<evidence type="ECO:0000256" key="3">
    <source>
        <dbReference type="ARBA" id="ARBA00023315"/>
    </source>
</evidence>
<feature type="domain" description="Ketosynthase family 3 (KS3)" evidence="5">
    <location>
        <begin position="1"/>
        <end position="402"/>
    </location>
</feature>
<comment type="similarity">
    <text evidence="1 4">Belongs to the thiolase-like superfamily. Beta-ketoacyl-ACP synthases family.</text>
</comment>
<dbReference type="PANTHER" id="PTHR11712:SF322">
    <property type="entry name" value="POLYKETIDE BETA-KETOACYL SYNTHASE 2-RELATED"/>
    <property type="match status" value="1"/>
</dbReference>
<dbReference type="SUPFAM" id="SSF53901">
    <property type="entry name" value="Thiolase-like"/>
    <property type="match status" value="2"/>
</dbReference>
<keyword evidence="3" id="KW-0012">Acyltransferase</keyword>
<sequence>MTVVITGMSAIAPNGLGTDEYWAATLRGRSGIRRISRFETDSYPVKLGGEITDFQPREHVPGRLVPQTDRVTQYALAATGWALADAGTEPEETDPYDFGVLTASGCGGFEFGQRELQKLWSEGPHRVSAYQSFAWFYAVNTGQISIRHGARGHSSVLVTEQAGGLDALAAARRHLRRGTMRTAISGGLDAPLSPWGLTAQIPNGLLSTADDPATAYRPFGSGAGGYVAGEGGAILVLETKETARRRGRDGYAEVAGYAATFDPSPRSGRPSNLAATIRGALDDAGCAPGDVDAVLADGLGTTGGDTAEAAAITEVFGDHRVPVTVPKTLTGRLYAGGAALDVVCGALMLRDQVIPATHNVTEVPGEYRIDLVRGSHRETPVRSVLVLARGHGGFNSALLLRAVPTAH</sequence>
<keyword evidence="7" id="KW-1185">Reference proteome</keyword>
<dbReference type="RefSeq" id="WP_281419770.1">
    <property type="nucleotide sequence ID" value="NZ_BOQN01000058.1"/>
</dbReference>
<dbReference type="PROSITE" id="PS52004">
    <property type="entry name" value="KS3_2"/>
    <property type="match status" value="1"/>
</dbReference>
<dbReference type="GO" id="GO:0004315">
    <property type="term" value="F:3-oxoacyl-[acyl-carrier-protein] synthase activity"/>
    <property type="evidence" value="ECO:0007669"/>
    <property type="project" value="TreeGrafter"/>
</dbReference>
<dbReference type="InterPro" id="IPR014031">
    <property type="entry name" value="Ketoacyl_synth_C"/>
</dbReference>
<evidence type="ECO:0000256" key="2">
    <source>
        <dbReference type="ARBA" id="ARBA00022679"/>
    </source>
</evidence>
<dbReference type="Gene3D" id="3.40.47.10">
    <property type="match status" value="2"/>
</dbReference>
<evidence type="ECO:0000313" key="7">
    <source>
        <dbReference type="Proteomes" id="UP000677082"/>
    </source>
</evidence>
<evidence type="ECO:0000256" key="4">
    <source>
        <dbReference type="RuleBase" id="RU003694"/>
    </source>
</evidence>